<name>A0AAF1BN79_9STAP</name>
<reference evidence="3" key="1">
    <citation type="submission" date="2017-09" db="EMBL/GenBank/DDBJ databases">
        <title>Bacterial strain isolated from the female urinary microbiota.</title>
        <authorList>
            <person name="Thomas-White K."/>
            <person name="Kumar N."/>
            <person name="Forster S."/>
            <person name="Putonti C."/>
            <person name="Lawley T."/>
            <person name="Wolfe A.J."/>
        </authorList>
    </citation>
    <scope>NUCLEOTIDE SEQUENCE [LARGE SCALE GENOMIC DNA]</scope>
    <source>
        <strain evidence="3">UMB0959</strain>
    </source>
</reference>
<sequence length="71" mass="7967">MFTLLLLGILVAVIILAFYISTYLYENDITLVALLVVVVGIIVSIILVGWIMDNTVEFVSQKLEIFYNPDS</sequence>
<gene>
    <name evidence="2" type="ORF">CJ229_007610</name>
</gene>
<keyword evidence="1" id="KW-1133">Transmembrane helix</keyword>
<accession>A0AAF1BN79</accession>
<dbReference type="KEGG" id="nmy:CJ229_007610"/>
<keyword evidence="1" id="KW-0812">Transmembrane</keyword>
<dbReference type="RefSeq" id="WP_068129783.1">
    <property type="nucleotide sequence ID" value="NZ_CP136964.1"/>
</dbReference>
<evidence type="ECO:0000313" key="2">
    <source>
        <dbReference type="EMBL" id="WOS95945.1"/>
    </source>
</evidence>
<dbReference type="Proteomes" id="UP000243626">
    <property type="component" value="Chromosome"/>
</dbReference>
<dbReference type="AlphaFoldDB" id="A0AAF1BN79"/>
<evidence type="ECO:0000313" key="3">
    <source>
        <dbReference type="Proteomes" id="UP000243626"/>
    </source>
</evidence>
<dbReference type="EMBL" id="CP136964">
    <property type="protein sequence ID" value="WOS95945.1"/>
    <property type="molecule type" value="Genomic_DNA"/>
</dbReference>
<evidence type="ECO:0000256" key="1">
    <source>
        <dbReference type="SAM" id="Phobius"/>
    </source>
</evidence>
<keyword evidence="3" id="KW-1185">Reference proteome</keyword>
<feature type="transmembrane region" description="Helical" evidence="1">
    <location>
        <begin position="6"/>
        <end position="25"/>
    </location>
</feature>
<keyword evidence="1" id="KW-0472">Membrane</keyword>
<protein>
    <submittedName>
        <fullName evidence="2">Uncharacterized protein</fullName>
    </submittedName>
</protein>
<organism evidence="2 3">
    <name type="scientific">Nosocomiicoccus massiliensis</name>
    <dbReference type="NCBI Taxonomy" id="1232430"/>
    <lineage>
        <taxon>Bacteria</taxon>
        <taxon>Bacillati</taxon>
        <taxon>Bacillota</taxon>
        <taxon>Bacilli</taxon>
        <taxon>Bacillales</taxon>
        <taxon>Staphylococcaceae</taxon>
        <taxon>Nosocomiicoccus</taxon>
    </lineage>
</organism>
<feature type="transmembrane region" description="Helical" evidence="1">
    <location>
        <begin position="32"/>
        <end position="52"/>
    </location>
</feature>
<proteinExistence type="predicted"/>